<dbReference type="EMBL" id="QGMK01003543">
    <property type="protein sequence ID" value="TVY52366.1"/>
    <property type="molecule type" value="Genomic_DNA"/>
</dbReference>
<name>A0A8T9BQ75_9HELO</name>
<dbReference type="AlphaFoldDB" id="A0A8T9BQ75"/>
<keyword evidence="2" id="KW-1185">Reference proteome</keyword>
<dbReference type="Pfam" id="PF11951">
    <property type="entry name" value="Fungal_trans_2"/>
    <property type="match status" value="1"/>
</dbReference>
<gene>
    <name evidence="1" type="ORF">LSUE1_G009184</name>
</gene>
<accession>A0A8T9BQ75</accession>
<protein>
    <recommendedName>
        <fullName evidence="3">Transcription factor domain-containing protein</fullName>
    </recommendedName>
</protein>
<reference evidence="1 2" key="1">
    <citation type="submission" date="2018-05" db="EMBL/GenBank/DDBJ databases">
        <title>Genome sequencing and assembly of the regulated plant pathogen Lachnellula willkommii and related sister species for the development of diagnostic species identification markers.</title>
        <authorList>
            <person name="Giroux E."/>
            <person name="Bilodeau G."/>
        </authorList>
    </citation>
    <scope>NUCLEOTIDE SEQUENCE [LARGE SCALE GENOMIC DNA]</scope>
    <source>
        <strain evidence="1 2">CBS 268.59</strain>
    </source>
</reference>
<comment type="caution">
    <text evidence="1">The sequence shown here is derived from an EMBL/GenBank/DDBJ whole genome shotgun (WGS) entry which is preliminary data.</text>
</comment>
<sequence>MRLAPWLSYLDDSLTATSPRISWLPYAVHHPPLFHATLLVAAVHLNRRQPLRDASVLLRLKIQTIAVANESMDNASDSISDQMMMVALILLYFNVGGDDREEFVIHLKGIHQMLLLRGGVRNLGMDGMVKNWLGVCHGPWQDDWEEGAFSR</sequence>
<dbReference type="InterPro" id="IPR021858">
    <property type="entry name" value="Fun_TF"/>
</dbReference>
<evidence type="ECO:0000313" key="1">
    <source>
        <dbReference type="EMBL" id="TVY52366.1"/>
    </source>
</evidence>
<dbReference type="PANTHER" id="PTHR37540">
    <property type="entry name" value="TRANSCRIPTION FACTOR (ACR-2), PUTATIVE-RELATED-RELATED"/>
    <property type="match status" value="1"/>
</dbReference>
<dbReference type="OrthoDB" id="4159781at2759"/>
<dbReference type="Proteomes" id="UP000469558">
    <property type="component" value="Unassembled WGS sequence"/>
</dbReference>
<evidence type="ECO:0000313" key="2">
    <source>
        <dbReference type="Proteomes" id="UP000469558"/>
    </source>
</evidence>
<organism evidence="1 2">
    <name type="scientific">Lachnellula suecica</name>
    <dbReference type="NCBI Taxonomy" id="602035"/>
    <lineage>
        <taxon>Eukaryota</taxon>
        <taxon>Fungi</taxon>
        <taxon>Dikarya</taxon>
        <taxon>Ascomycota</taxon>
        <taxon>Pezizomycotina</taxon>
        <taxon>Leotiomycetes</taxon>
        <taxon>Helotiales</taxon>
        <taxon>Lachnaceae</taxon>
        <taxon>Lachnellula</taxon>
    </lineage>
</organism>
<evidence type="ECO:0008006" key="3">
    <source>
        <dbReference type="Google" id="ProtNLM"/>
    </source>
</evidence>
<proteinExistence type="predicted"/>
<dbReference type="PANTHER" id="PTHR37540:SF5">
    <property type="entry name" value="TRANSCRIPTION FACTOR DOMAIN-CONTAINING PROTEIN"/>
    <property type="match status" value="1"/>
</dbReference>